<evidence type="ECO:0000256" key="2">
    <source>
        <dbReference type="ARBA" id="ARBA00022908"/>
    </source>
</evidence>
<dbReference type="PANTHER" id="PTHR30349:SF64">
    <property type="entry name" value="PROPHAGE INTEGRASE INTD-RELATED"/>
    <property type="match status" value="1"/>
</dbReference>
<dbReference type="HOGENOM" id="CLU_027562_17_1_7"/>
<dbReference type="InterPro" id="IPR022000">
    <property type="entry name" value="Min27-like_integrase_DNA_bind"/>
</dbReference>
<reference evidence="6 7" key="1">
    <citation type="journal article" date="2012" name="Proc. Natl. Acad. Sci. U.S.A.">
        <title>Genome and physiology of a model Epsilonproteobacterium responsible for sulfide detoxification in marine oxygen depletion zones.</title>
        <authorList>
            <person name="Grote J."/>
            <person name="Schott T."/>
            <person name="Bruckner C.G."/>
            <person name="Glockner F.O."/>
            <person name="Jost G."/>
            <person name="Teeling H."/>
            <person name="Labrenz M."/>
            <person name="Jurgens K."/>
        </authorList>
    </citation>
    <scope>NUCLEOTIDE SEQUENCE [LARGE SCALE GENOMIC DNA]</scope>
    <source>
        <strain evidence="6 7">GD1</strain>
    </source>
</reference>
<comment type="caution">
    <text evidence="6">The sequence shown here is derived from an EMBL/GenBank/DDBJ whole genome shotgun (WGS) entry which is preliminary data.</text>
</comment>
<dbReference type="EMBL" id="AFRZ01000001">
    <property type="protein sequence ID" value="EHP31060.1"/>
    <property type="molecule type" value="Genomic_DNA"/>
</dbReference>
<dbReference type="Gene3D" id="1.10.443.10">
    <property type="entry name" value="Intergrase catalytic core"/>
    <property type="match status" value="1"/>
</dbReference>
<dbReference type="SUPFAM" id="SSF56349">
    <property type="entry name" value="DNA breaking-rejoining enzymes"/>
    <property type="match status" value="1"/>
</dbReference>
<keyword evidence="2" id="KW-0229">DNA integration</keyword>
<dbReference type="Pfam" id="PF12167">
    <property type="entry name" value="Arm-DNA-bind_2"/>
    <property type="match status" value="1"/>
</dbReference>
<dbReference type="OrthoDB" id="5391994at2"/>
<dbReference type="STRING" id="929558.SMGD1_2538"/>
<keyword evidence="4" id="KW-0233">DNA recombination</keyword>
<name>B6BNI8_SULGG</name>
<proteinExistence type="inferred from homology"/>
<dbReference type="Gene3D" id="1.10.150.130">
    <property type="match status" value="1"/>
</dbReference>
<dbReference type="PATRIC" id="fig|929558.5.peg.2527"/>
<keyword evidence="7" id="KW-1185">Reference proteome</keyword>
<dbReference type="InterPro" id="IPR002104">
    <property type="entry name" value="Integrase_catalytic"/>
</dbReference>
<dbReference type="InterPro" id="IPR011010">
    <property type="entry name" value="DNA_brk_join_enz"/>
</dbReference>
<protein>
    <submittedName>
        <fullName evidence="6">Phage integrase</fullName>
    </submittedName>
</protein>
<evidence type="ECO:0000259" key="5">
    <source>
        <dbReference type="PROSITE" id="PS51898"/>
    </source>
</evidence>
<dbReference type="InterPro" id="IPR050090">
    <property type="entry name" value="Tyrosine_recombinase_XerCD"/>
</dbReference>
<dbReference type="PROSITE" id="PS51898">
    <property type="entry name" value="TYR_RECOMBINASE"/>
    <property type="match status" value="1"/>
</dbReference>
<comment type="similarity">
    <text evidence="1">Belongs to the 'phage' integrase family.</text>
</comment>
<feature type="domain" description="Tyr recombinase" evidence="5">
    <location>
        <begin position="150"/>
        <end position="344"/>
    </location>
</feature>
<dbReference type="eggNOG" id="COG0582">
    <property type="taxonomic scope" value="Bacteria"/>
</dbReference>
<dbReference type="InterPro" id="IPR004107">
    <property type="entry name" value="Integrase_SAM-like_N"/>
</dbReference>
<evidence type="ECO:0000313" key="6">
    <source>
        <dbReference type="EMBL" id="EHP31060.1"/>
    </source>
</evidence>
<dbReference type="InterPro" id="IPR010998">
    <property type="entry name" value="Integrase_recombinase_N"/>
</dbReference>
<dbReference type="Proteomes" id="UP000006431">
    <property type="component" value="Unassembled WGS sequence"/>
</dbReference>
<dbReference type="CDD" id="cd01189">
    <property type="entry name" value="INT_ICEBs1_C_like"/>
    <property type="match status" value="1"/>
</dbReference>
<gene>
    <name evidence="6" type="ORF">SMGD1_2538</name>
</gene>
<dbReference type="GO" id="GO:0015074">
    <property type="term" value="P:DNA integration"/>
    <property type="evidence" value="ECO:0007669"/>
    <property type="project" value="UniProtKB-KW"/>
</dbReference>
<dbReference type="PANTHER" id="PTHR30349">
    <property type="entry name" value="PHAGE INTEGRASE-RELATED"/>
    <property type="match status" value="1"/>
</dbReference>
<dbReference type="AlphaFoldDB" id="B6BNI8"/>
<evidence type="ECO:0000256" key="1">
    <source>
        <dbReference type="ARBA" id="ARBA00008857"/>
    </source>
</evidence>
<dbReference type="GO" id="GO:0006310">
    <property type="term" value="P:DNA recombination"/>
    <property type="evidence" value="ECO:0007669"/>
    <property type="project" value="UniProtKB-KW"/>
</dbReference>
<sequence length="347" mass="41079">MWITFYHQSKRYRRSLKLDDTKANRKLAESKLIPEIVHKLNQDKFLENTNVKKVPTVDEFMQISFEIHEAYRRPLSQKDYKFIYERHIKPIFGKRIIDEIKPSEIATWQSKLLKKLSTKSLTMILAVFNVMFNDALADELIARNPMSLIKKPKNISVNEILPFKQDEIFKLLGHIQERMRAVFAIGFFTGMRTGELVALKWSDIDFENNIIKVRRAKRQNVESLPKTKSSIRDIDIIDILLPYLQNHLKFKLDDSEYMFNSLHKRPFTCFHSISRTYWRPIFEKIDIAYRNPYQMRHTFASMMISNGEDILWVSKMLGHTNSAITLTMYARYIENKDKKRGAFLIAS</sequence>
<dbReference type="Pfam" id="PF00589">
    <property type="entry name" value="Phage_integrase"/>
    <property type="match status" value="1"/>
</dbReference>
<dbReference type="GO" id="GO:0003677">
    <property type="term" value="F:DNA binding"/>
    <property type="evidence" value="ECO:0007669"/>
    <property type="project" value="UniProtKB-KW"/>
</dbReference>
<dbReference type="Pfam" id="PF14659">
    <property type="entry name" value="Phage_int_SAM_3"/>
    <property type="match status" value="1"/>
</dbReference>
<accession>H1FRY0</accession>
<evidence type="ECO:0000313" key="7">
    <source>
        <dbReference type="Proteomes" id="UP000006431"/>
    </source>
</evidence>
<dbReference type="InterPro" id="IPR013762">
    <property type="entry name" value="Integrase-like_cat_sf"/>
</dbReference>
<accession>B6BNI8</accession>
<evidence type="ECO:0000256" key="3">
    <source>
        <dbReference type="ARBA" id="ARBA00023125"/>
    </source>
</evidence>
<evidence type="ECO:0000256" key="4">
    <source>
        <dbReference type="ARBA" id="ARBA00023172"/>
    </source>
</evidence>
<keyword evidence="3" id="KW-0238">DNA-binding</keyword>
<organism evidence="6 7">
    <name type="scientific">Sulfurimonas gotlandica (strain DSM 19862 / JCM 16533 / GD1)</name>
    <dbReference type="NCBI Taxonomy" id="929558"/>
    <lineage>
        <taxon>Bacteria</taxon>
        <taxon>Pseudomonadati</taxon>
        <taxon>Campylobacterota</taxon>
        <taxon>Epsilonproteobacteria</taxon>
        <taxon>Campylobacterales</taxon>
        <taxon>Sulfurimonadaceae</taxon>
        <taxon>Sulfurimonas</taxon>
    </lineage>
</organism>